<name>A0A1N7PUI9_9RHOB</name>
<evidence type="ECO:0000313" key="4">
    <source>
        <dbReference type="Proteomes" id="UP000186684"/>
    </source>
</evidence>
<reference evidence="4" key="1">
    <citation type="submission" date="2017-01" db="EMBL/GenBank/DDBJ databases">
        <authorList>
            <person name="Varghese N."/>
            <person name="Submissions S."/>
        </authorList>
    </citation>
    <scope>NUCLEOTIDE SEQUENCE [LARGE SCALE GENOMIC DNA]</scope>
    <source>
        <strain evidence="4">DSM 29430</strain>
    </source>
</reference>
<dbReference type="InterPro" id="IPR023631">
    <property type="entry name" value="Amidase_dom"/>
</dbReference>
<accession>A0A1N7PUI9</accession>
<dbReference type="EMBL" id="FTOQ01000020">
    <property type="protein sequence ID" value="SIT14303.1"/>
    <property type="molecule type" value="Genomic_DNA"/>
</dbReference>
<organism evidence="3 4">
    <name type="scientific">Roseivivax lentus</name>
    <dbReference type="NCBI Taxonomy" id="633194"/>
    <lineage>
        <taxon>Bacteria</taxon>
        <taxon>Pseudomonadati</taxon>
        <taxon>Pseudomonadota</taxon>
        <taxon>Alphaproteobacteria</taxon>
        <taxon>Rhodobacterales</taxon>
        <taxon>Roseobacteraceae</taxon>
        <taxon>Roseivivax</taxon>
    </lineage>
</organism>
<dbReference type="GO" id="GO:0016740">
    <property type="term" value="F:transferase activity"/>
    <property type="evidence" value="ECO:0007669"/>
    <property type="project" value="UniProtKB-KW"/>
</dbReference>
<dbReference type="Pfam" id="PF01425">
    <property type="entry name" value="Amidase"/>
    <property type="match status" value="1"/>
</dbReference>
<feature type="domain" description="Amidase" evidence="2">
    <location>
        <begin position="24"/>
        <end position="429"/>
    </location>
</feature>
<dbReference type="PANTHER" id="PTHR11895:SF7">
    <property type="entry name" value="GLUTAMYL-TRNA(GLN) AMIDOTRANSFERASE SUBUNIT A, MITOCHONDRIAL"/>
    <property type="match status" value="1"/>
</dbReference>
<dbReference type="Gene3D" id="3.90.1300.10">
    <property type="entry name" value="Amidase signature (AS) domain"/>
    <property type="match status" value="1"/>
</dbReference>
<dbReference type="STRING" id="633194.SAMN05421759_12043"/>
<proteinExistence type="inferred from homology"/>
<protein>
    <submittedName>
        <fullName evidence="3">Aspartyl-tRNA(Asn)/glutamyl-tRNA(Gln) amidotransferase subunit A</fullName>
    </submittedName>
</protein>
<dbReference type="Proteomes" id="UP000186684">
    <property type="component" value="Unassembled WGS sequence"/>
</dbReference>
<dbReference type="PANTHER" id="PTHR11895">
    <property type="entry name" value="TRANSAMIDASE"/>
    <property type="match status" value="1"/>
</dbReference>
<dbReference type="SUPFAM" id="SSF75304">
    <property type="entry name" value="Amidase signature (AS) enzymes"/>
    <property type="match status" value="1"/>
</dbReference>
<comment type="similarity">
    <text evidence="1">Belongs to the amidase family.</text>
</comment>
<evidence type="ECO:0000256" key="1">
    <source>
        <dbReference type="ARBA" id="ARBA00009199"/>
    </source>
</evidence>
<keyword evidence="4" id="KW-1185">Reference proteome</keyword>
<dbReference type="InterPro" id="IPR036928">
    <property type="entry name" value="AS_sf"/>
</dbReference>
<dbReference type="AlphaFoldDB" id="A0A1N7PUI9"/>
<dbReference type="InterPro" id="IPR000120">
    <property type="entry name" value="Amidase"/>
</dbReference>
<evidence type="ECO:0000259" key="2">
    <source>
        <dbReference type="Pfam" id="PF01425"/>
    </source>
</evidence>
<gene>
    <name evidence="3" type="ORF">SAMN05421759_12043</name>
</gene>
<evidence type="ECO:0000313" key="3">
    <source>
        <dbReference type="EMBL" id="SIT14303.1"/>
    </source>
</evidence>
<sequence>MHQSAEAMKRELDEGATNAASLAQDALTRATALNDELAAFIALCPEDAQHAARESDARRVEGRARGPLDGIPFAVKNNMDVAGLVTTCGTAMKLAPAARDATVVARLRAAGAVLIGALNMHEGALGATNDNPVWGRCQNPLRAGYTPGGSSGGSAAAVAAGIVPFALGSDTMGSVRIPAAYCGLWGLKPTAGRLSSAGLAHLAWTLDAIGPMARAPEDLARVMAALDGFDSGDPLSASFPDGQGPQSLAGLTFGIPDAALLDGCEDAVRAGFETFVDGLRERGAEVEVVSIPNWTVATLRRACLLIAEVEGAAIMGDRIDAPGLSDAFRSMLRFGRDAGAIKVTQAYRVILETRRGFEHAIHSLDGFVTPTVPHRAFPHGDPVPANQADFTTLSNAAGAPALCLPLAATDGGLPVSMQIMGPAGTDMRLIRMATSMSDMTQVARWNLQEALDPAFR</sequence>
<keyword evidence="3" id="KW-0808">Transferase</keyword>